<dbReference type="KEGG" id="sgv:B1H19_35145"/>
<protein>
    <submittedName>
        <fullName evidence="2">Uncharacterized protein</fullName>
    </submittedName>
</protein>
<evidence type="ECO:0000313" key="3">
    <source>
        <dbReference type="Proteomes" id="UP000192726"/>
    </source>
</evidence>
<dbReference type="STRING" id="553510.B1H19_35145"/>
<dbReference type="InterPro" id="IPR045652">
    <property type="entry name" value="DUF6397"/>
</dbReference>
<evidence type="ECO:0000256" key="1">
    <source>
        <dbReference type="SAM" id="MobiDB-lite"/>
    </source>
</evidence>
<dbReference type="OrthoDB" id="4335318at2"/>
<sequence>MCDGQQTFAVGRAAQELQLRSGEFELATQLGEVRTVPAGTEDRPGAAGPLGRRRVAAGEIARLQAQPGFPDALRERIRTVGTNEGAELMRIGPGRFLRLTRAGCFGPVRFYVNRYGAVVWLYLAAEIAEFADREPQLLHGTFPAAMRVTLDGGRDWRPRQWRARRVAQLMGQTHDPWESAAVIAAVLPPEELASVAADPKERSLLRRLRPVLASVITATAAARESFERVLIAEEFDEVMWYRVNLSRALETARKEDPGRVHRHPAQPSAVRRPSALRQPSAVRQPSEVRRPPAVRRPSTVRPPQPPSFLNSPSWTTETSILPSRS</sequence>
<accession>A0A1V0U0Z7</accession>
<gene>
    <name evidence="2" type="ORF">B1H19_35145</name>
</gene>
<evidence type="ECO:0000313" key="2">
    <source>
        <dbReference type="EMBL" id="ARF58730.1"/>
    </source>
</evidence>
<organism evidence="2 3">
    <name type="scientific">Streptomyces gilvosporeus</name>
    <dbReference type="NCBI Taxonomy" id="553510"/>
    <lineage>
        <taxon>Bacteria</taxon>
        <taxon>Bacillati</taxon>
        <taxon>Actinomycetota</taxon>
        <taxon>Actinomycetes</taxon>
        <taxon>Kitasatosporales</taxon>
        <taxon>Streptomycetaceae</taxon>
        <taxon>Streptomyces</taxon>
    </lineage>
</organism>
<dbReference type="Pfam" id="PF19934">
    <property type="entry name" value="DUF6397"/>
    <property type="match status" value="1"/>
</dbReference>
<proteinExistence type="predicted"/>
<reference evidence="2 3" key="1">
    <citation type="submission" date="2017-04" db="EMBL/GenBank/DDBJ databases">
        <title>Complete Genome Sequence of Streptomyces gilvosporeus F607, a Capable Producer of Natamycin.</title>
        <authorList>
            <person name="Zong G."/>
            <person name="Zhong C."/>
            <person name="Fu J."/>
            <person name="Qin R."/>
            <person name="Cao G."/>
        </authorList>
    </citation>
    <scope>NUCLEOTIDE SEQUENCE [LARGE SCALE GENOMIC DNA]</scope>
    <source>
        <strain evidence="2 3">F607</strain>
    </source>
</reference>
<feature type="region of interest" description="Disordered" evidence="1">
    <location>
        <begin position="252"/>
        <end position="325"/>
    </location>
</feature>
<name>A0A1V0U0Z7_9ACTN</name>
<dbReference type="AlphaFoldDB" id="A0A1V0U0Z7"/>
<dbReference type="Proteomes" id="UP000192726">
    <property type="component" value="Chromosome"/>
</dbReference>
<dbReference type="EMBL" id="CP020569">
    <property type="protein sequence ID" value="ARF58730.1"/>
    <property type="molecule type" value="Genomic_DNA"/>
</dbReference>
<feature type="compositionally biased region" description="Polar residues" evidence="1">
    <location>
        <begin position="307"/>
        <end position="325"/>
    </location>
</feature>
<keyword evidence="3" id="KW-1185">Reference proteome</keyword>